<accession>A0A5C8HWF3</accession>
<dbReference type="OrthoDB" id="162531at2"/>
<feature type="domain" description="HTH marR-type" evidence="1">
    <location>
        <begin position="16"/>
        <end position="156"/>
    </location>
</feature>
<name>A0A5C8HWF3_9MICO</name>
<dbReference type="Pfam" id="PF12802">
    <property type="entry name" value="MarR_2"/>
    <property type="match status" value="1"/>
</dbReference>
<dbReference type="InterPro" id="IPR000835">
    <property type="entry name" value="HTH_MarR-typ"/>
</dbReference>
<dbReference type="RefSeq" id="WP_147895584.1">
    <property type="nucleotide sequence ID" value="NZ_BAAANR010000001.1"/>
</dbReference>
<protein>
    <submittedName>
        <fullName evidence="2">MarR family transcriptional regulator</fullName>
    </submittedName>
</protein>
<gene>
    <name evidence="2" type="ORF">FVP77_16415</name>
</gene>
<dbReference type="AlphaFoldDB" id="A0A5C8HWF3"/>
<dbReference type="GO" id="GO:0003700">
    <property type="term" value="F:DNA-binding transcription factor activity"/>
    <property type="evidence" value="ECO:0007669"/>
    <property type="project" value="InterPro"/>
</dbReference>
<dbReference type="GO" id="GO:0006950">
    <property type="term" value="P:response to stress"/>
    <property type="evidence" value="ECO:0007669"/>
    <property type="project" value="TreeGrafter"/>
</dbReference>
<evidence type="ECO:0000313" key="3">
    <source>
        <dbReference type="Proteomes" id="UP000321034"/>
    </source>
</evidence>
<dbReference type="InterPro" id="IPR036388">
    <property type="entry name" value="WH-like_DNA-bd_sf"/>
</dbReference>
<dbReference type="EMBL" id="VRSV01000002">
    <property type="protein sequence ID" value="TXK10413.1"/>
    <property type="molecule type" value="Genomic_DNA"/>
</dbReference>
<dbReference type="Proteomes" id="UP000321034">
    <property type="component" value="Unassembled WGS sequence"/>
</dbReference>
<dbReference type="PANTHER" id="PTHR33164">
    <property type="entry name" value="TRANSCRIPTIONAL REGULATOR, MARR FAMILY"/>
    <property type="match status" value="1"/>
</dbReference>
<dbReference type="PRINTS" id="PR00598">
    <property type="entry name" value="HTHMARR"/>
</dbReference>
<dbReference type="SUPFAM" id="SSF46785">
    <property type="entry name" value="Winged helix' DNA-binding domain"/>
    <property type="match status" value="1"/>
</dbReference>
<keyword evidence="3" id="KW-1185">Reference proteome</keyword>
<sequence length="166" mass="18289">MTLNDTSAYWYSSEEQAARGRRLLQALRLYQAAEVAMRRRTRAAMSMGENELAALRFVIRRGTQSGTATPTEVAKYLGVSTASTTALLDRLETSGYITRRPHPTDRRSVTISATESADDSVRATLGDMHERMMGATREVGESEAEAIVAFLERMADAVDQVSAETH</sequence>
<proteinExistence type="predicted"/>
<comment type="caution">
    <text evidence="2">The sequence shown here is derived from an EMBL/GenBank/DDBJ whole genome shotgun (WGS) entry which is preliminary data.</text>
</comment>
<reference evidence="2 3" key="1">
    <citation type="submission" date="2019-08" db="EMBL/GenBank/DDBJ databases">
        <authorList>
            <person name="Dong K."/>
        </authorList>
    </citation>
    <scope>NUCLEOTIDE SEQUENCE [LARGE SCALE GENOMIC DNA]</scope>
    <source>
        <strain evidence="2 3">JCM14558</strain>
    </source>
</reference>
<dbReference type="PANTHER" id="PTHR33164:SF43">
    <property type="entry name" value="HTH-TYPE TRANSCRIPTIONAL REPRESSOR YETL"/>
    <property type="match status" value="1"/>
</dbReference>
<evidence type="ECO:0000313" key="2">
    <source>
        <dbReference type="EMBL" id="TXK10413.1"/>
    </source>
</evidence>
<dbReference type="InterPro" id="IPR036390">
    <property type="entry name" value="WH_DNA-bd_sf"/>
</dbReference>
<dbReference type="PROSITE" id="PS50995">
    <property type="entry name" value="HTH_MARR_2"/>
    <property type="match status" value="1"/>
</dbReference>
<organism evidence="2 3">
    <name type="scientific">Microbacterium hatanonis</name>
    <dbReference type="NCBI Taxonomy" id="404366"/>
    <lineage>
        <taxon>Bacteria</taxon>
        <taxon>Bacillati</taxon>
        <taxon>Actinomycetota</taxon>
        <taxon>Actinomycetes</taxon>
        <taxon>Micrococcales</taxon>
        <taxon>Microbacteriaceae</taxon>
        <taxon>Microbacterium</taxon>
    </lineage>
</organism>
<dbReference type="InterPro" id="IPR039422">
    <property type="entry name" value="MarR/SlyA-like"/>
</dbReference>
<dbReference type="SMART" id="SM00347">
    <property type="entry name" value="HTH_MARR"/>
    <property type="match status" value="1"/>
</dbReference>
<dbReference type="Gene3D" id="1.10.10.10">
    <property type="entry name" value="Winged helix-like DNA-binding domain superfamily/Winged helix DNA-binding domain"/>
    <property type="match status" value="1"/>
</dbReference>
<evidence type="ECO:0000259" key="1">
    <source>
        <dbReference type="PROSITE" id="PS50995"/>
    </source>
</evidence>